<evidence type="ECO:0000313" key="9">
    <source>
        <dbReference type="Proteomes" id="UP000253562"/>
    </source>
</evidence>
<evidence type="ECO:0000256" key="5">
    <source>
        <dbReference type="ARBA" id="ARBA00023163"/>
    </source>
</evidence>
<dbReference type="InterPro" id="IPR013325">
    <property type="entry name" value="RNA_pol_sigma_r2"/>
</dbReference>
<reference evidence="8 9" key="1">
    <citation type="submission" date="2018-07" db="EMBL/GenBank/DDBJ databases">
        <title>Comparative genomes isolates from brazilian mangrove.</title>
        <authorList>
            <person name="De Araujo J.E."/>
            <person name="Taketani R.G."/>
            <person name="Silva M.C.P."/>
            <person name="Lourenco M.V."/>
            <person name="Oliveira V.M."/>
            <person name="Andreote F.D."/>
        </authorList>
    </citation>
    <scope>NUCLEOTIDE SEQUENCE [LARGE SCALE GENOMIC DNA]</scope>
    <source>
        <strain evidence="8 9">HEX PRIS-MGV</strain>
    </source>
</reference>
<organism evidence="8 9">
    <name type="scientific">Bremerella cremea</name>
    <dbReference type="NCBI Taxonomy" id="1031537"/>
    <lineage>
        <taxon>Bacteria</taxon>
        <taxon>Pseudomonadati</taxon>
        <taxon>Planctomycetota</taxon>
        <taxon>Planctomycetia</taxon>
        <taxon>Pirellulales</taxon>
        <taxon>Pirellulaceae</taxon>
        <taxon>Bremerella</taxon>
    </lineage>
</organism>
<dbReference type="Gene3D" id="1.10.1740.10">
    <property type="match status" value="1"/>
</dbReference>
<dbReference type="InterPro" id="IPR013324">
    <property type="entry name" value="RNA_pol_sigma_r3/r4-like"/>
</dbReference>
<dbReference type="PANTHER" id="PTHR43133">
    <property type="entry name" value="RNA POLYMERASE ECF-TYPE SIGMA FACTO"/>
    <property type="match status" value="1"/>
</dbReference>
<dbReference type="OrthoDB" id="290488at2"/>
<dbReference type="NCBIfam" id="TIGR02937">
    <property type="entry name" value="sigma70-ECF"/>
    <property type="match status" value="1"/>
</dbReference>
<evidence type="ECO:0000256" key="2">
    <source>
        <dbReference type="ARBA" id="ARBA00023015"/>
    </source>
</evidence>
<proteinExistence type="inferred from homology"/>
<dbReference type="RefSeq" id="WP_114366720.1">
    <property type="nucleotide sequence ID" value="NZ_QPEX01000006.1"/>
</dbReference>
<dbReference type="Gene3D" id="1.10.10.10">
    <property type="entry name" value="Winged helix-like DNA-binding domain superfamily/Winged helix DNA-binding domain"/>
    <property type="match status" value="1"/>
</dbReference>
<dbReference type="Pfam" id="PF08281">
    <property type="entry name" value="Sigma70_r4_2"/>
    <property type="match status" value="1"/>
</dbReference>
<dbReference type="GO" id="GO:0016987">
    <property type="term" value="F:sigma factor activity"/>
    <property type="evidence" value="ECO:0007669"/>
    <property type="project" value="UniProtKB-KW"/>
</dbReference>
<dbReference type="SUPFAM" id="SSF88946">
    <property type="entry name" value="Sigma2 domain of RNA polymerase sigma factors"/>
    <property type="match status" value="1"/>
</dbReference>
<gene>
    <name evidence="8" type="ORF">DTL42_00530</name>
</gene>
<dbReference type="CDD" id="cd06171">
    <property type="entry name" value="Sigma70_r4"/>
    <property type="match status" value="1"/>
</dbReference>
<feature type="domain" description="RNA polymerase sigma-70 region 2" evidence="6">
    <location>
        <begin position="14"/>
        <end position="80"/>
    </location>
</feature>
<dbReference type="PANTHER" id="PTHR43133:SF8">
    <property type="entry name" value="RNA POLYMERASE SIGMA FACTOR HI_1459-RELATED"/>
    <property type="match status" value="1"/>
</dbReference>
<dbReference type="InterPro" id="IPR013249">
    <property type="entry name" value="RNA_pol_sigma70_r4_t2"/>
</dbReference>
<sequence length="180" mass="19896">MNDAPTNQSTNSCLLREHGQSVWNVIVRLLGDDGHDAADCFQQTYLQYAAQADKKSPVRNPNALLKKIAAARAIDLVRRRIRERGRTTVAEPDSMPAQRSFNPEAVLAEEELREALRFALIEIPPDQATAFVLTAIEEVSHEDAASVLGVTVNHLGVLLFRARKVLQTKLSVFAPEGRAK</sequence>
<evidence type="ECO:0000259" key="6">
    <source>
        <dbReference type="Pfam" id="PF04542"/>
    </source>
</evidence>
<keyword evidence="2" id="KW-0805">Transcription regulation</keyword>
<dbReference type="InterPro" id="IPR036388">
    <property type="entry name" value="WH-like_DNA-bd_sf"/>
</dbReference>
<evidence type="ECO:0000259" key="7">
    <source>
        <dbReference type="Pfam" id="PF08281"/>
    </source>
</evidence>
<dbReference type="InterPro" id="IPR007627">
    <property type="entry name" value="RNA_pol_sigma70_r2"/>
</dbReference>
<dbReference type="Proteomes" id="UP000253562">
    <property type="component" value="Unassembled WGS sequence"/>
</dbReference>
<dbReference type="InterPro" id="IPR014284">
    <property type="entry name" value="RNA_pol_sigma-70_dom"/>
</dbReference>
<evidence type="ECO:0000256" key="4">
    <source>
        <dbReference type="ARBA" id="ARBA00023125"/>
    </source>
</evidence>
<dbReference type="GO" id="GO:0003677">
    <property type="term" value="F:DNA binding"/>
    <property type="evidence" value="ECO:0007669"/>
    <property type="project" value="UniProtKB-KW"/>
</dbReference>
<dbReference type="EMBL" id="QPEX01000006">
    <property type="protein sequence ID" value="RCS55911.1"/>
    <property type="molecule type" value="Genomic_DNA"/>
</dbReference>
<keyword evidence="5" id="KW-0804">Transcription</keyword>
<evidence type="ECO:0000256" key="3">
    <source>
        <dbReference type="ARBA" id="ARBA00023082"/>
    </source>
</evidence>
<evidence type="ECO:0000256" key="1">
    <source>
        <dbReference type="ARBA" id="ARBA00010641"/>
    </source>
</evidence>
<comment type="similarity">
    <text evidence="1">Belongs to the sigma-70 factor family. ECF subfamily.</text>
</comment>
<accession>A0A368KXF1</accession>
<dbReference type="SUPFAM" id="SSF88659">
    <property type="entry name" value="Sigma3 and sigma4 domains of RNA polymerase sigma factors"/>
    <property type="match status" value="1"/>
</dbReference>
<comment type="caution">
    <text evidence="8">The sequence shown here is derived from an EMBL/GenBank/DDBJ whole genome shotgun (WGS) entry which is preliminary data.</text>
</comment>
<dbReference type="GO" id="GO:0006352">
    <property type="term" value="P:DNA-templated transcription initiation"/>
    <property type="evidence" value="ECO:0007669"/>
    <property type="project" value="InterPro"/>
</dbReference>
<keyword evidence="4" id="KW-0238">DNA-binding</keyword>
<dbReference type="AlphaFoldDB" id="A0A368KXF1"/>
<dbReference type="InterPro" id="IPR039425">
    <property type="entry name" value="RNA_pol_sigma-70-like"/>
</dbReference>
<feature type="domain" description="RNA polymerase sigma factor 70 region 4 type 2" evidence="7">
    <location>
        <begin position="114"/>
        <end position="164"/>
    </location>
</feature>
<dbReference type="Pfam" id="PF04542">
    <property type="entry name" value="Sigma70_r2"/>
    <property type="match status" value="1"/>
</dbReference>
<evidence type="ECO:0000313" key="8">
    <source>
        <dbReference type="EMBL" id="RCS55911.1"/>
    </source>
</evidence>
<protein>
    <submittedName>
        <fullName evidence="8">RNA polymerase sigma factor</fullName>
    </submittedName>
</protein>
<keyword evidence="3" id="KW-0731">Sigma factor</keyword>
<name>A0A368KXF1_9BACT</name>